<reference evidence="7 8" key="1">
    <citation type="submission" date="2019-09" db="EMBL/GenBank/DDBJ databases">
        <authorList>
            <person name="Chandra G."/>
            <person name="Truman W A."/>
        </authorList>
    </citation>
    <scope>NUCLEOTIDE SEQUENCE [LARGE SCALE GENOMIC DNA]</scope>
    <source>
        <strain evidence="7">PS624</strain>
    </source>
</reference>
<dbReference type="GO" id="GO:0000271">
    <property type="term" value="P:polysaccharide biosynthetic process"/>
    <property type="evidence" value="ECO:0007669"/>
    <property type="project" value="InterPro"/>
</dbReference>
<evidence type="ECO:0000256" key="1">
    <source>
        <dbReference type="ARBA" id="ARBA00004141"/>
    </source>
</evidence>
<keyword evidence="4 5" id="KW-0472">Membrane</keyword>
<name>A0A5E6XVN9_PSEFL</name>
<dbReference type="RefSeq" id="WP_127929624.1">
    <property type="nucleotide sequence ID" value="NZ_CABVGZ010000108.1"/>
</dbReference>
<proteinExistence type="predicted"/>
<keyword evidence="2 5" id="KW-0812">Transmembrane</keyword>
<evidence type="ECO:0000256" key="5">
    <source>
        <dbReference type="SAM" id="Phobius"/>
    </source>
</evidence>
<keyword evidence="3 5" id="KW-1133">Transmembrane helix</keyword>
<dbReference type="InterPro" id="IPR007267">
    <property type="entry name" value="GtrA_DPMS_TM"/>
</dbReference>
<evidence type="ECO:0000313" key="7">
    <source>
        <dbReference type="EMBL" id="VVN44734.1"/>
    </source>
</evidence>
<evidence type="ECO:0000256" key="3">
    <source>
        <dbReference type="ARBA" id="ARBA00022989"/>
    </source>
</evidence>
<evidence type="ECO:0000256" key="4">
    <source>
        <dbReference type="ARBA" id="ARBA00023136"/>
    </source>
</evidence>
<evidence type="ECO:0000256" key="2">
    <source>
        <dbReference type="ARBA" id="ARBA00022692"/>
    </source>
</evidence>
<comment type="subcellular location">
    <subcellularLocation>
        <location evidence="1">Membrane</location>
        <topology evidence="1">Multi-pass membrane protein</topology>
    </subcellularLocation>
</comment>
<accession>A0A5E6XVN9</accession>
<sequence>MKGFSALTVIGIADGLIHWQIFFVLCTAAELTQAASNFAAFCVAAMFSFYVNMLYTFDSRTSVLGYLLFIVVMGALSFAIGSIADTRDLPGLLTVAVFTLLNLLLGYSFFRFVLFRRQRL</sequence>
<organism evidence="7 8">
    <name type="scientific">Pseudomonas fluorescens</name>
    <dbReference type="NCBI Taxonomy" id="294"/>
    <lineage>
        <taxon>Bacteria</taxon>
        <taxon>Pseudomonadati</taxon>
        <taxon>Pseudomonadota</taxon>
        <taxon>Gammaproteobacteria</taxon>
        <taxon>Pseudomonadales</taxon>
        <taxon>Pseudomonadaceae</taxon>
        <taxon>Pseudomonas</taxon>
    </lineage>
</organism>
<feature type="transmembrane region" description="Helical" evidence="5">
    <location>
        <begin position="64"/>
        <end position="84"/>
    </location>
</feature>
<feature type="transmembrane region" description="Helical" evidence="5">
    <location>
        <begin position="90"/>
        <end position="114"/>
    </location>
</feature>
<dbReference type="Pfam" id="PF04138">
    <property type="entry name" value="GtrA_DPMS_TM"/>
    <property type="match status" value="1"/>
</dbReference>
<dbReference type="AlphaFoldDB" id="A0A5E6XVN9"/>
<evidence type="ECO:0000259" key="6">
    <source>
        <dbReference type="Pfam" id="PF04138"/>
    </source>
</evidence>
<gene>
    <name evidence="7" type="primary">yfdG</name>
    <name evidence="7" type="ORF">PS624_05683</name>
</gene>
<feature type="domain" description="GtrA/DPMS transmembrane" evidence="6">
    <location>
        <begin position="9"/>
        <end position="115"/>
    </location>
</feature>
<protein>
    <submittedName>
        <fullName evidence="7">Prophage bactoprenol-linked glucose translocase</fullName>
    </submittedName>
</protein>
<evidence type="ECO:0000313" key="8">
    <source>
        <dbReference type="Proteomes" id="UP000326241"/>
    </source>
</evidence>
<dbReference type="GO" id="GO:0016020">
    <property type="term" value="C:membrane"/>
    <property type="evidence" value="ECO:0007669"/>
    <property type="project" value="UniProtKB-SubCell"/>
</dbReference>
<dbReference type="Proteomes" id="UP000326241">
    <property type="component" value="Unassembled WGS sequence"/>
</dbReference>
<feature type="transmembrane region" description="Helical" evidence="5">
    <location>
        <begin position="38"/>
        <end position="57"/>
    </location>
</feature>
<dbReference type="EMBL" id="CABVGZ010000108">
    <property type="protein sequence ID" value="VVN44734.1"/>
    <property type="molecule type" value="Genomic_DNA"/>
</dbReference>